<accession>A0A4Y7S8B7</accession>
<dbReference type="EMBL" id="QPFP01000317">
    <property type="protein sequence ID" value="TEB16923.1"/>
    <property type="molecule type" value="Genomic_DNA"/>
</dbReference>
<dbReference type="AlphaFoldDB" id="A0A4Y7S8B7"/>
<comment type="caution">
    <text evidence="2">The sequence shown here is derived from an EMBL/GenBank/DDBJ whole genome shotgun (WGS) entry which is preliminary data.</text>
</comment>
<gene>
    <name evidence="2" type="ORF">FA13DRAFT_788397</name>
</gene>
<feature type="compositionally biased region" description="Polar residues" evidence="1">
    <location>
        <begin position="99"/>
        <end position="117"/>
    </location>
</feature>
<protein>
    <submittedName>
        <fullName evidence="2">Uncharacterized protein</fullName>
    </submittedName>
</protein>
<proteinExistence type="predicted"/>
<sequence>MDPEEGVGGLGECGGLEEGFVPRYTLCLQAKALVTGCTSQRGTESAASMSALPLSWTLSIVRDSSLGSSRLYPPVLDHVCPRRIQPGRSESTDPRPSYSPLTSGTTREIASVSCSSNPTTRGPYSLLRIDADPAQRRAALFHPRDTKHLDSFQRGGAPPVGFCVVRGVYPSASPSVTLWVLPPFATPRCCSHSSFPTSFPYPPFHRSLLITPIVH</sequence>
<dbReference type="Proteomes" id="UP000298030">
    <property type="component" value="Unassembled WGS sequence"/>
</dbReference>
<evidence type="ECO:0000313" key="2">
    <source>
        <dbReference type="EMBL" id="TEB16923.1"/>
    </source>
</evidence>
<organism evidence="2 3">
    <name type="scientific">Coprinellus micaceus</name>
    <name type="common">Glistening ink-cap mushroom</name>
    <name type="synonym">Coprinus micaceus</name>
    <dbReference type="NCBI Taxonomy" id="71717"/>
    <lineage>
        <taxon>Eukaryota</taxon>
        <taxon>Fungi</taxon>
        <taxon>Dikarya</taxon>
        <taxon>Basidiomycota</taxon>
        <taxon>Agaricomycotina</taxon>
        <taxon>Agaricomycetes</taxon>
        <taxon>Agaricomycetidae</taxon>
        <taxon>Agaricales</taxon>
        <taxon>Agaricineae</taxon>
        <taxon>Psathyrellaceae</taxon>
        <taxon>Coprinellus</taxon>
    </lineage>
</organism>
<feature type="region of interest" description="Disordered" evidence="1">
    <location>
        <begin position="82"/>
        <end position="117"/>
    </location>
</feature>
<evidence type="ECO:0000313" key="3">
    <source>
        <dbReference type="Proteomes" id="UP000298030"/>
    </source>
</evidence>
<name>A0A4Y7S8B7_COPMI</name>
<keyword evidence="3" id="KW-1185">Reference proteome</keyword>
<evidence type="ECO:0000256" key="1">
    <source>
        <dbReference type="SAM" id="MobiDB-lite"/>
    </source>
</evidence>
<reference evidence="2 3" key="1">
    <citation type="journal article" date="2019" name="Nat. Ecol. Evol.">
        <title>Megaphylogeny resolves global patterns of mushroom evolution.</title>
        <authorList>
            <person name="Varga T."/>
            <person name="Krizsan K."/>
            <person name="Foldi C."/>
            <person name="Dima B."/>
            <person name="Sanchez-Garcia M."/>
            <person name="Sanchez-Ramirez S."/>
            <person name="Szollosi G.J."/>
            <person name="Szarkandi J.G."/>
            <person name="Papp V."/>
            <person name="Albert L."/>
            <person name="Andreopoulos W."/>
            <person name="Angelini C."/>
            <person name="Antonin V."/>
            <person name="Barry K.W."/>
            <person name="Bougher N.L."/>
            <person name="Buchanan P."/>
            <person name="Buyck B."/>
            <person name="Bense V."/>
            <person name="Catcheside P."/>
            <person name="Chovatia M."/>
            <person name="Cooper J."/>
            <person name="Damon W."/>
            <person name="Desjardin D."/>
            <person name="Finy P."/>
            <person name="Geml J."/>
            <person name="Haridas S."/>
            <person name="Hughes K."/>
            <person name="Justo A."/>
            <person name="Karasinski D."/>
            <person name="Kautmanova I."/>
            <person name="Kiss B."/>
            <person name="Kocsube S."/>
            <person name="Kotiranta H."/>
            <person name="LaButti K.M."/>
            <person name="Lechner B.E."/>
            <person name="Liimatainen K."/>
            <person name="Lipzen A."/>
            <person name="Lukacs Z."/>
            <person name="Mihaltcheva S."/>
            <person name="Morgado L.N."/>
            <person name="Niskanen T."/>
            <person name="Noordeloos M.E."/>
            <person name="Ohm R.A."/>
            <person name="Ortiz-Santana B."/>
            <person name="Ovrebo C."/>
            <person name="Racz N."/>
            <person name="Riley R."/>
            <person name="Savchenko A."/>
            <person name="Shiryaev A."/>
            <person name="Soop K."/>
            <person name="Spirin V."/>
            <person name="Szebenyi C."/>
            <person name="Tomsovsky M."/>
            <person name="Tulloss R.E."/>
            <person name="Uehling J."/>
            <person name="Grigoriev I.V."/>
            <person name="Vagvolgyi C."/>
            <person name="Papp T."/>
            <person name="Martin F.M."/>
            <person name="Miettinen O."/>
            <person name="Hibbett D.S."/>
            <person name="Nagy L.G."/>
        </authorList>
    </citation>
    <scope>NUCLEOTIDE SEQUENCE [LARGE SCALE GENOMIC DNA]</scope>
    <source>
        <strain evidence="2 3">FP101781</strain>
    </source>
</reference>